<dbReference type="InterPro" id="IPR001610">
    <property type="entry name" value="PAC"/>
</dbReference>
<protein>
    <submittedName>
        <fullName evidence="7">GGDEF domain-containing protein</fullName>
    </submittedName>
</protein>
<evidence type="ECO:0000313" key="7">
    <source>
        <dbReference type="EMBL" id="PWQ94034.1"/>
    </source>
</evidence>
<feature type="domain" description="GGDEF" evidence="6">
    <location>
        <begin position="416"/>
        <end position="549"/>
    </location>
</feature>
<accession>A0A317C603</accession>
<dbReference type="Pfam" id="PF00990">
    <property type="entry name" value="GGDEF"/>
    <property type="match status" value="1"/>
</dbReference>
<proteinExistence type="predicted"/>
<evidence type="ECO:0000259" key="6">
    <source>
        <dbReference type="PROSITE" id="PS50887"/>
    </source>
</evidence>
<dbReference type="InterPro" id="IPR000700">
    <property type="entry name" value="PAS-assoc_C"/>
</dbReference>
<dbReference type="SUPFAM" id="SSF55785">
    <property type="entry name" value="PYP-like sensor domain (PAS domain)"/>
    <property type="match status" value="1"/>
</dbReference>
<reference evidence="7 8" key="1">
    <citation type="submission" date="2018-05" db="EMBL/GenBank/DDBJ databases">
        <title>Leucothrix arctica sp. nov., isolated from Arctic seawater.</title>
        <authorList>
            <person name="Choi A."/>
            <person name="Baek K."/>
        </authorList>
    </citation>
    <scope>NUCLEOTIDE SEQUENCE [LARGE SCALE GENOMIC DNA]</scope>
    <source>
        <strain evidence="7 8">JCM 18388</strain>
    </source>
</reference>
<evidence type="ECO:0000259" key="4">
    <source>
        <dbReference type="PROSITE" id="PS50113"/>
    </source>
</evidence>
<dbReference type="PROSITE" id="PS50887">
    <property type="entry name" value="GGDEF"/>
    <property type="match status" value="1"/>
</dbReference>
<dbReference type="PANTHER" id="PTHR44757:SF2">
    <property type="entry name" value="BIOFILM ARCHITECTURE MAINTENANCE PROTEIN MBAA"/>
    <property type="match status" value="1"/>
</dbReference>
<feature type="domain" description="EAL" evidence="5">
    <location>
        <begin position="558"/>
        <end position="813"/>
    </location>
</feature>
<dbReference type="SMART" id="SM00086">
    <property type="entry name" value="PAC"/>
    <property type="match status" value="1"/>
</dbReference>
<dbReference type="Gene3D" id="3.30.70.270">
    <property type="match status" value="1"/>
</dbReference>
<evidence type="ECO:0000259" key="5">
    <source>
        <dbReference type="PROSITE" id="PS50883"/>
    </source>
</evidence>
<dbReference type="InterPro" id="IPR035965">
    <property type="entry name" value="PAS-like_dom_sf"/>
</dbReference>
<keyword evidence="2" id="KW-0472">Membrane</keyword>
<dbReference type="SMART" id="SM00091">
    <property type="entry name" value="PAS"/>
    <property type="match status" value="1"/>
</dbReference>
<keyword evidence="2" id="KW-0812">Transmembrane</keyword>
<gene>
    <name evidence="7" type="ORF">DKW60_17505</name>
</gene>
<dbReference type="InterPro" id="IPR029787">
    <property type="entry name" value="Nucleotide_cyclase"/>
</dbReference>
<dbReference type="PANTHER" id="PTHR44757">
    <property type="entry name" value="DIGUANYLATE CYCLASE DGCP"/>
    <property type="match status" value="1"/>
</dbReference>
<feature type="domain" description="PAC" evidence="4">
    <location>
        <begin position="331"/>
        <end position="384"/>
    </location>
</feature>
<feature type="domain" description="PAS" evidence="3">
    <location>
        <begin position="255"/>
        <end position="327"/>
    </location>
</feature>
<dbReference type="CDD" id="cd01949">
    <property type="entry name" value="GGDEF"/>
    <property type="match status" value="1"/>
</dbReference>
<evidence type="ECO:0000256" key="2">
    <source>
        <dbReference type="SAM" id="Phobius"/>
    </source>
</evidence>
<dbReference type="NCBIfam" id="TIGR00229">
    <property type="entry name" value="sensory_box"/>
    <property type="match status" value="1"/>
</dbReference>
<dbReference type="InterPro" id="IPR001633">
    <property type="entry name" value="EAL_dom"/>
</dbReference>
<dbReference type="AlphaFoldDB" id="A0A317C603"/>
<dbReference type="PROSITE" id="PS50112">
    <property type="entry name" value="PAS"/>
    <property type="match status" value="1"/>
</dbReference>
<comment type="caution">
    <text evidence="7">The sequence shown here is derived from an EMBL/GenBank/DDBJ whole genome shotgun (WGS) entry which is preliminary data.</text>
</comment>
<name>A0A317C603_9GAMM</name>
<dbReference type="NCBIfam" id="TIGR00254">
    <property type="entry name" value="GGDEF"/>
    <property type="match status" value="1"/>
</dbReference>
<dbReference type="OrthoDB" id="9813913at2"/>
<dbReference type="CDD" id="cd01948">
    <property type="entry name" value="EAL"/>
    <property type="match status" value="1"/>
</dbReference>
<dbReference type="SMART" id="SM00267">
    <property type="entry name" value="GGDEF"/>
    <property type="match status" value="1"/>
</dbReference>
<organism evidence="7 8">
    <name type="scientific">Leucothrix pacifica</name>
    <dbReference type="NCBI Taxonomy" id="1247513"/>
    <lineage>
        <taxon>Bacteria</taxon>
        <taxon>Pseudomonadati</taxon>
        <taxon>Pseudomonadota</taxon>
        <taxon>Gammaproteobacteria</taxon>
        <taxon>Thiotrichales</taxon>
        <taxon>Thiotrichaceae</taxon>
        <taxon>Leucothrix</taxon>
    </lineage>
</organism>
<dbReference type="InterPro" id="IPR000160">
    <property type="entry name" value="GGDEF_dom"/>
</dbReference>
<dbReference type="Pfam" id="PF08447">
    <property type="entry name" value="PAS_3"/>
    <property type="match status" value="1"/>
</dbReference>
<evidence type="ECO:0000256" key="1">
    <source>
        <dbReference type="ARBA" id="ARBA00001946"/>
    </source>
</evidence>
<dbReference type="SUPFAM" id="SSF55073">
    <property type="entry name" value="Nucleotide cyclase"/>
    <property type="match status" value="1"/>
</dbReference>
<sequence>MFSEITKIIRSGLNRKLASIVLFSIVLVEFIILFPSVMHYKKHELIMIEDHAQLLISTVDSALLAGHPVDDTHSLTLHLNNHKLVTGYAVCNKEGCLSRFGENILSSSINTGEDQTQLFNDETRMEVTRKLQVQDASSLPHWIILRIDSSNLRGSVTRYLWNIIGLISIISVFVTIATLIGVAYIVIKPILRLKNTMCMAMEDPTTPANFMLETQVNDEIADLTQTYNRLLFDLNHYQEQLTESKREVERGLSSSEARWKFALEGSGDGIWDWSPKSDYIFFSKQIVDRLGYEEGEFEETMTFWGNLIHPDDVGPSTEAILAHLKGETEDYHFEHRVRHKDGHWVWILSRGMVINRDASETAIRVVGTHTDISSHKETEALIWRQANLDLLTELPNRRLFQENLCKCMDNSRKSGLPMVLMFLDLDNFKIINDTHGHKTGDTLLQQTAQRLRDCTRDGDIISRLGGDEFTIILENVQDDKIVTHIAENVLQELARPFQISMEMFHITASIGITYYPHDAINHETLLMNADQAMYAAKEQGRNRYCNFTQAMRTRAQIRMRTINELRTAVNEEQFEVYYQPIVDMTTGRIVKAETLIRWQHPKYGLLGADSVIRLAEETSMIVDIGNWIFYKSAEQLAIWRDKYDPELKISVNTSASQYRDEGCVVEAWFNHMEKIGLPKDVLIVEITESMMLDFNQDVTNKLDAFRNAGVQIALDDFGTGYSSLSYLQQLNSDFLKIDRSFVSNITENERNMLLCREIINIAHIFGMEVIAEGIETIEQAKLLAASGCDYGQGYLYSKPISAREYEDLLIHQSSKAHKPVWLLPG</sequence>
<dbReference type="InterPro" id="IPR000014">
    <property type="entry name" value="PAS"/>
</dbReference>
<keyword evidence="2" id="KW-1133">Transmembrane helix</keyword>
<dbReference type="Proteomes" id="UP000245539">
    <property type="component" value="Unassembled WGS sequence"/>
</dbReference>
<dbReference type="PROSITE" id="PS50883">
    <property type="entry name" value="EAL"/>
    <property type="match status" value="1"/>
</dbReference>
<dbReference type="InterPro" id="IPR043128">
    <property type="entry name" value="Rev_trsase/Diguanyl_cyclase"/>
</dbReference>
<dbReference type="SMART" id="SM00052">
    <property type="entry name" value="EAL"/>
    <property type="match status" value="1"/>
</dbReference>
<dbReference type="InterPro" id="IPR052155">
    <property type="entry name" value="Biofilm_reg_signaling"/>
</dbReference>
<dbReference type="FunFam" id="3.30.70.270:FF:000001">
    <property type="entry name" value="Diguanylate cyclase domain protein"/>
    <property type="match status" value="1"/>
</dbReference>
<dbReference type="SUPFAM" id="SSF141868">
    <property type="entry name" value="EAL domain-like"/>
    <property type="match status" value="1"/>
</dbReference>
<dbReference type="InterPro" id="IPR035919">
    <property type="entry name" value="EAL_sf"/>
</dbReference>
<dbReference type="Pfam" id="PF00563">
    <property type="entry name" value="EAL"/>
    <property type="match status" value="1"/>
</dbReference>
<dbReference type="Gene3D" id="3.30.450.20">
    <property type="entry name" value="PAS domain"/>
    <property type="match status" value="1"/>
</dbReference>
<dbReference type="GO" id="GO:0003824">
    <property type="term" value="F:catalytic activity"/>
    <property type="evidence" value="ECO:0007669"/>
    <property type="project" value="UniProtKB-ARBA"/>
</dbReference>
<keyword evidence="8" id="KW-1185">Reference proteome</keyword>
<dbReference type="PROSITE" id="PS50113">
    <property type="entry name" value="PAC"/>
    <property type="match status" value="1"/>
</dbReference>
<evidence type="ECO:0000259" key="3">
    <source>
        <dbReference type="PROSITE" id="PS50112"/>
    </source>
</evidence>
<comment type="cofactor">
    <cofactor evidence="1">
        <name>Mg(2+)</name>
        <dbReference type="ChEBI" id="CHEBI:18420"/>
    </cofactor>
</comment>
<dbReference type="EMBL" id="QGKM01000060">
    <property type="protein sequence ID" value="PWQ94034.1"/>
    <property type="molecule type" value="Genomic_DNA"/>
</dbReference>
<dbReference type="CDD" id="cd00130">
    <property type="entry name" value="PAS"/>
    <property type="match status" value="1"/>
</dbReference>
<dbReference type="Gene3D" id="3.20.20.450">
    <property type="entry name" value="EAL domain"/>
    <property type="match status" value="1"/>
</dbReference>
<dbReference type="InterPro" id="IPR013655">
    <property type="entry name" value="PAS_fold_3"/>
</dbReference>
<feature type="transmembrane region" description="Helical" evidence="2">
    <location>
        <begin position="20"/>
        <end position="38"/>
    </location>
</feature>
<evidence type="ECO:0000313" key="8">
    <source>
        <dbReference type="Proteomes" id="UP000245539"/>
    </source>
</evidence>
<feature type="transmembrane region" description="Helical" evidence="2">
    <location>
        <begin position="159"/>
        <end position="187"/>
    </location>
</feature>